<organism evidence="3 4">
    <name type="scientific">Solirubrobacter phytolaccae</name>
    <dbReference type="NCBI Taxonomy" id="1404360"/>
    <lineage>
        <taxon>Bacteria</taxon>
        <taxon>Bacillati</taxon>
        <taxon>Actinomycetota</taxon>
        <taxon>Thermoleophilia</taxon>
        <taxon>Solirubrobacterales</taxon>
        <taxon>Solirubrobacteraceae</taxon>
        <taxon>Solirubrobacter</taxon>
    </lineage>
</organism>
<dbReference type="GO" id="GO:0006308">
    <property type="term" value="P:DNA catabolic process"/>
    <property type="evidence" value="ECO:0007669"/>
    <property type="project" value="InterPro"/>
</dbReference>
<feature type="domain" description="Exonuclease VII large subunit C-terminal" evidence="2">
    <location>
        <begin position="17"/>
        <end position="100"/>
    </location>
</feature>
<evidence type="ECO:0000313" key="4">
    <source>
        <dbReference type="Proteomes" id="UP001147653"/>
    </source>
</evidence>
<sequence>QRAAALTRKATAAAFGAERATGRARADAATLDRASAAALERRRRDLDRILGTLAAHDPQRTLERGYALLEDADGEPITTAAAARDQQSLTIRLHDGRITARPETAAPAPPGDDAVAAGDAPEAAPDEAAPTRPDDDGTPADAIIAADESRARDETPSLDAAVHGDDLAETGGEIVAAGDEPAPVARRLRAPKPATAAGRAAEDDTVRLF</sequence>
<accession>A0A9X3NDB2</accession>
<evidence type="ECO:0000256" key="1">
    <source>
        <dbReference type="SAM" id="MobiDB-lite"/>
    </source>
</evidence>
<dbReference type="GO" id="GO:0008855">
    <property type="term" value="F:exodeoxyribonuclease VII activity"/>
    <property type="evidence" value="ECO:0007669"/>
    <property type="project" value="InterPro"/>
</dbReference>
<dbReference type="AlphaFoldDB" id="A0A9X3NDB2"/>
<keyword evidence="4" id="KW-1185">Reference proteome</keyword>
<feature type="non-terminal residue" evidence="3">
    <location>
        <position position="1"/>
    </location>
</feature>
<feature type="compositionally biased region" description="Low complexity" evidence="1">
    <location>
        <begin position="101"/>
        <end position="131"/>
    </location>
</feature>
<dbReference type="Pfam" id="PF02601">
    <property type="entry name" value="Exonuc_VII_L"/>
    <property type="match status" value="1"/>
</dbReference>
<evidence type="ECO:0000313" key="3">
    <source>
        <dbReference type="EMBL" id="MDA0184343.1"/>
    </source>
</evidence>
<dbReference type="RefSeq" id="WP_270028798.1">
    <property type="nucleotide sequence ID" value="NZ_JAPDDP010000073.1"/>
</dbReference>
<evidence type="ECO:0000259" key="2">
    <source>
        <dbReference type="Pfam" id="PF02601"/>
    </source>
</evidence>
<reference evidence="3" key="1">
    <citation type="submission" date="2022-10" db="EMBL/GenBank/DDBJ databases">
        <title>The WGS of Solirubrobacter phytolaccae KCTC 29190.</title>
        <authorList>
            <person name="Jiang Z."/>
        </authorList>
    </citation>
    <scope>NUCLEOTIDE SEQUENCE</scope>
    <source>
        <strain evidence="3">KCTC 29190</strain>
    </source>
</reference>
<feature type="region of interest" description="Disordered" evidence="1">
    <location>
        <begin position="97"/>
        <end position="164"/>
    </location>
</feature>
<gene>
    <name evidence="3" type="ORF">OJ997_28825</name>
</gene>
<feature type="region of interest" description="Disordered" evidence="1">
    <location>
        <begin position="189"/>
        <end position="209"/>
    </location>
</feature>
<dbReference type="GO" id="GO:0009318">
    <property type="term" value="C:exodeoxyribonuclease VII complex"/>
    <property type="evidence" value="ECO:0007669"/>
    <property type="project" value="InterPro"/>
</dbReference>
<feature type="compositionally biased region" description="Basic and acidic residues" evidence="1">
    <location>
        <begin position="200"/>
        <end position="209"/>
    </location>
</feature>
<dbReference type="PANTHER" id="PTHR30008:SF0">
    <property type="entry name" value="EXODEOXYRIBONUCLEASE 7 LARGE SUBUNIT"/>
    <property type="match status" value="1"/>
</dbReference>
<protein>
    <recommendedName>
        <fullName evidence="2">Exonuclease VII large subunit C-terminal domain-containing protein</fullName>
    </recommendedName>
</protein>
<dbReference type="InterPro" id="IPR003753">
    <property type="entry name" value="Exonuc_VII_L"/>
</dbReference>
<dbReference type="PANTHER" id="PTHR30008">
    <property type="entry name" value="EXODEOXYRIBONUCLEASE 7 LARGE SUBUNIT"/>
    <property type="match status" value="1"/>
</dbReference>
<name>A0A9X3NDB2_9ACTN</name>
<comment type="caution">
    <text evidence="3">The sequence shown here is derived from an EMBL/GenBank/DDBJ whole genome shotgun (WGS) entry which is preliminary data.</text>
</comment>
<dbReference type="InterPro" id="IPR020579">
    <property type="entry name" value="Exonuc_VII_lsu_C"/>
</dbReference>
<dbReference type="EMBL" id="JAPDDP010000073">
    <property type="protein sequence ID" value="MDA0184343.1"/>
    <property type="molecule type" value="Genomic_DNA"/>
</dbReference>
<dbReference type="Proteomes" id="UP001147653">
    <property type="component" value="Unassembled WGS sequence"/>
</dbReference>
<proteinExistence type="predicted"/>